<accession>A0A3M6QMB2</accession>
<dbReference type="Gene3D" id="3.40.50.720">
    <property type="entry name" value="NAD(P)-binding Rossmann-like Domain"/>
    <property type="match status" value="1"/>
</dbReference>
<organism evidence="3 4">
    <name type="scientific">Corticibacter populi</name>
    <dbReference type="NCBI Taxonomy" id="1550736"/>
    <lineage>
        <taxon>Bacteria</taxon>
        <taxon>Pseudomonadati</taxon>
        <taxon>Pseudomonadota</taxon>
        <taxon>Betaproteobacteria</taxon>
        <taxon>Burkholderiales</taxon>
        <taxon>Comamonadaceae</taxon>
        <taxon>Corticibacter</taxon>
    </lineage>
</organism>
<dbReference type="InterPro" id="IPR036291">
    <property type="entry name" value="NAD(P)-bd_dom_sf"/>
</dbReference>
<evidence type="ECO:0000259" key="2">
    <source>
        <dbReference type="Pfam" id="PF13478"/>
    </source>
</evidence>
<reference evidence="3 4" key="1">
    <citation type="submission" date="2018-10" db="EMBL/GenBank/DDBJ databases">
        <title>Draft genome of Cortibacter populi DSM10536.</title>
        <authorList>
            <person name="Bernier A.-M."/>
            <person name="Bernard K."/>
        </authorList>
    </citation>
    <scope>NUCLEOTIDE SEQUENCE [LARGE SCALE GENOMIC DNA]</scope>
    <source>
        <strain evidence="3 4">DSM 105136</strain>
    </source>
</reference>
<keyword evidence="4" id="KW-1185">Reference proteome</keyword>
<proteinExistence type="predicted"/>
<dbReference type="PANTHER" id="PTHR30388">
    <property type="entry name" value="ALDEHYDE OXIDOREDUCTASE MOLYBDENUM COFACTOR ASSEMBLY PROTEIN"/>
    <property type="match status" value="1"/>
</dbReference>
<dbReference type="NCBIfam" id="TIGR02964">
    <property type="entry name" value="xanthine_xdhC"/>
    <property type="match status" value="1"/>
</dbReference>
<dbReference type="InterPro" id="IPR014308">
    <property type="entry name" value="Xanthine_DH_XdhC"/>
</dbReference>
<evidence type="ECO:0000259" key="1">
    <source>
        <dbReference type="Pfam" id="PF02625"/>
    </source>
</evidence>
<name>A0A3M6QMB2_9BURK</name>
<comment type="caution">
    <text evidence="3">The sequence shown here is derived from an EMBL/GenBank/DDBJ whole genome shotgun (WGS) entry which is preliminary data.</text>
</comment>
<dbReference type="Proteomes" id="UP000278006">
    <property type="component" value="Unassembled WGS sequence"/>
</dbReference>
<dbReference type="InterPro" id="IPR052698">
    <property type="entry name" value="MoCofactor_Util/Proc"/>
</dbReference>
<evidence type="ECO:0000313" key="3">
    <source>
        <dbReference type="EMBL" id="RMX04223.1"/>
    </source>
</evidence>
<dbReference type="PANTHER" id="PTHR30388:SF6">
    <property type="entry name" value="XANTHINE DEHYDROGENASE SUBUNIT A-RELATED"/>
    <property type="match status" value="1"/>
</dbReference>
<dbReference type="InterPro" id="IPR003777">
    <property type="entry name" value="XdhC_CoxI"/>
</dbReference>
<dbReference type="Pfam" id="PF13478">
    <property type="entry name" value="XdhC_C"/>
    <property type="match status" value="1"/>
</dbReference>
<dbReference type="OrthoDB" id="61481at2"/>
<feature type="domain" description="XdhC Rossmann" evidence="2">
    <location>
        <begin position="212"/>
        <end position="354"/>
    </location>
</feature>
<sequence length="358" mass="37582">MNDWLESALALAQQGQAAVLVTVAATTGSAPREAGAHLLVGAGGLSGSIGGGHLEYQAIQQARRMLAQAGTATEALSSLPPTPQLQRFALGASLGQCCGGAVRLLFERLGPPDLAWLQQALQWQRCGVRWCRVVQGAGMAGQDAMREPMPVRVLALDDTAALHGLPAALQQALASLQVASGEGPADPALLFGPQSGTGWTLLDCAPQPPMPVWLFGAGHVGRALVRILAGLPMRVSWVDSRIEAFPAQVAPHIQVCCTDTPEDEVGAAPPGAAFVVLTHDHALDFELSRRILARGDFRFFGLIGSQTKRLSFTQRLRARGVDDAQIARMTCPVGVAGIEGKEPEVIAVAIAAQLLQSR</sequence>
<gene>
    <name evidence="3" type="primary">xdhC</name>
    <name evidence="3" type="ORF">D8I35_15625</name>
</gene>
<dbReference type="Pfam" id="PF02625">
    <property type="entry name" value="XdhC_CoxI"/>
    <property type="match status" value="1"/>
</dbReference>
<dbReference type="RefSeq" id="WP_122230997.1">
    <property type="nucleotide sequence ID" value="NZ_RDQO01000005.1"/>
</dbReference>
<dbReference type="AlphaFoldDB" id="A0A3M6QMB2"/>
<dbReference type="EMBL" id="RDQO01000005">
    <property type="protein sequence ID" value="RMX04223.1"/>
    <property type="molecule type" value="Genomic_DNA"/>
</dbReference>
<dbReference type="SUPFAM" id="SSF51735">
    <property type="entry name" value="NAD(P)-binding Rossmann-fold domains"/>
    <property type="match status" value="1"/>
</dbReference>
<feature type="domain" description="XdhC- CoxI" evidence="1">
    <location>
        <begin position="12"/>
        <end position="73"/>
    </location>
</feature>
<dbReference type="InterPro" id="IPR027051">
    <property type="entry name" value="XdhC_Rossmann_dom"/>
</dbReference>
<evidence type="ECO:0000313" key="4">
    <source>
        <dbReference type="Proteomes" id="UP000278006"/>
    </source>
</evidence>
<protein>
    <submittedName>
        <fullName evidence="3">Xanthine dehydrogenase accessory protein XdhC</fullName>
    </submittedName>
</protein>